<reference evidence="1 2" key="1">
    <citation type="submission" date="2016-09" db="EMBL/GenBank/DDBJ databases">
        <title>Acidihalobacter prosperus V6 (DSM14174).</title>
        <authorList>
            <person name="Khaleque H.N."/>
            <person name="Ramsay J.P."/>
            <person name="Murphy R.J.T."/>
            <person name="Kaksonen A.H."/>
            <person name="Boxall N.J."/>
            <person name="Watkin E.L.J."/>
        </authorList>
    </citation>
    <scope>NUCLEOTIDE SEQUENCE [LARGE SCALE GENOMIC DNA]</scope>
    <source>
        <strain evidence="1 2">V6</strain>
    </source>
</reference>
<gene>
    <name evidence="1" type="ORF">BJI67_04025</name>
</gene>
<organism evidence="1 2">
    <name type="scientific">Acidihalobacter aeolianus</name>
    <dbReference type="NCBI Taxonomy" id="2792603"/>
    <lineage>
        <taxon>Bacteria</taxon>
        <taxon>Pseudomonadati</taxon>
        <taxon>Pseudomonadota</taxon>
        <taxon>Gammaproteobacteria</taxon>
        <taxon>Chromatiales</taxon>
        <taxon>Ectothiorhodospiraceae</taxon>
        <taxon>Acidihalobacter</taxon>
    </lineage>
</organism>
<evidence type="ECO:0000313" key="2">
    <source>
        <dbReference type="Proteomes" id="UP000095342"/>
    </source>
</evidence>
<dbReference type="KEGG" id="aaeo:BJI67_04025"/>
<dbReference type="SUPFAM" id="SSF56935">
    <property type="entry name" value="Porins"/>
    <property type="match status" value="1"/>
</dbReference>
<accession>A0A1D8K5W1</accession>
<evidence type="ECO:0000313" key="1">
    <source>
        <dbReference type="EMBL" id="AOV16348.1"/>
    </source>
</evidence>
<dbReference type="Pfam" id="PF13432">
    <property type="entry name" value="TPR_16"/>
    <property type="match status" value="1"/>
</dbReference>
<dbReference type="SUPFAM" id="SSF48452">
    <property type="entry name" value="TPR-like"/>
    <property type="match status" value="1"/>
</dbReference>
<dbReference type="InterPro" id="IPR011990">
    <property type="entry name" value="TPR-like_helical_dom_sf"/>
</dbReference>
<dbReference type="Gene3D" id="1.25.40.10">
    <property type="entry name" value="Tetratricopeptide repeat domain"/>
    <property type="match status" value="1"/>
</dbReference>
<dbReference type="EMBL" id="CP017448">
    <property type="protein sequence ID" value="AOV16348.1"/>
    <property type="molecule type" value="Genomic_DNA"/>
</dbReference>
<sequence length="424" mass="47564">MLLSVDAAQASTIGMNAFSKGVTAFRSGDYQIALSEFLHARVAGIQSNNLTYDLGSTYFKLGRYDEAAREFELLGRDPSLTALAHYNLGLIALRKGVKPKAETEFKLAAKTATSSKIRALAYEQLQRIHPTSAPVARWVGFANLGGGYDNNVSLLSRSSLIAAAGQGSSFVQFLAGAIGQITGTPDHGLKVIGTVYHVSYPALNTYNQTLLRVGLAYRQPLSGWITEGAGYVNYSYLHGAAFEQFNSLELKGWHVLPNHWRLGLKYRYSRITGMSTYAYLSGSQQQARVELRWHANGLDLRTGYEIEWNQRSNLAIGTQFYSASPTRNELYLRADWPVTARTKLFTHLSYQHSRYDSPDVTLQGATLVSKTRVDDRYLESLGAQYRLFPRWYLVGEYQHTHANSTFSIYSYDSDRYSLQIEHYF</sequence>
<dbReference type="Proteomes" id="UP000095342">
    <property type="component" value="Chromosome"/>
</dbReference>
<dbReference type="AlphaFoldDB" id="A0A1D8K5W1"/>
<proteinExistence type="predicted"/>
<name>A0A1D8K5W1_9GAMM</name>
<protein>
    <submittedName>
        <fullName evidence="1">Uncharacterized protein</fullName>
    </submittedName>
</protein>
<keyword evidence="2" id="KW-1185">Reference proteome</keyword>